<feature type="transmembrane region" description="Helical" evidence="1">
    <location>
        <begin position="128"/>
        <end position="149"/>
    </location>
</feature>
<dbReference type="Proteomes" id="UP000177208">
    <property type="component" value="Unassembled WGS sequence"/>
</dbReference>
<feature type="transmembrane region" description="Helical" evidence="1">
    <location>
        <begin position="502"/>
        <end position="521"/>
    </location>
</feature>
<evidence type="ECO:0000256" key="1">
    <source>
        <dbReference type="SAM" id="Phobius"/>
    </source>
</evidence>
<organism evidence="2 3">
    <name type="scientific">Candidatus Roizmanbacteria bacterium RIFCSPHIGHO2_01_FULL_39_12c</name>
    <dbReference type="NCBI Taxonomy" id="1802031"/>
    <lineage>
        <taxon>Bacteria</taxon>
        <taxon>Candidatus Roizmaniibacteriota</taxon>
    </lineage>
</organism>
<keyword evidence="1" id="KW-0812">Transmembrane</keyword>
<comment type="caution">
    <text evidence="2">The sequence shown here is derived from an EMBL/GenBank/DDBJ whole genome shotgun (WGS) entry which is preliminary data.</text>
</comment>
<dbReference type="EMBL" id="MFZG01000013">
    <property type="protein sequence ID" value="OGK17078.1"/>
    <property type="molecule type" value="Genomic_DNA"/>
</dbReference>
<reference evidence="2 3" key="1">
    <citation type="journal article" date="2016" name="Nat. Commun.">
        <title>Thousands of microbial genomes shed light on interconnected biogeochemical processes in an aquifer system.</title>
        <authorList>
            <person name="Anantharaman K."/>
            <person name="Brown C.T."/>
            <person name="Hug L.A."/>
            <person name="Sharon I."/>
            <person name="Castelle C.J."/>
            <person name="Probst A.J."/>
            <person name="Thomas B.C."/>
            <person name="Singh A."/>
            <person name="Wilkins M.J."/>
            <person name="Karaoz U."/>
            <person name="Brodie E.L."/>
            <person name="Williams K.H."/>
            <person name="Hubbard S.S."/>
            <person name="Banfield J.F."/>
        </authorList>
    </citation>
    <scope>NUCLEOTIDE SEQUENCE [LARGE SCALE GENOMIC DNA]</scope>
</reference>
<protein>
    <submittedName>
        <fullName evidence="2">Uncharacterized protein</fullName>
    </submittedName>
</protein>
<sequence length="703" mass="81099">MSKRTSFINLANELLVFTNLWIYLYTIILNFLNKAYPADLPQDFIRLEIAPEPFEIPLYLLLTVALLVVVWLYYRYFKPGFLSSISLPLWLRIGFLPILLFAFLKSLGNYPMAHDLYPYPSGEPKSTYLLVFFSYLVFAAFIIIQSVILERQIFRKKIAIIFFSLFLFLLLALLTFEPRLPILALDYSYFFGPIWEIAQGKTIYTQVSSQYGFMAILFFSLLYKLGLFNLWQLPAVIWILYVVEYYLCFYLIYKVGKSLPLAVIGLFSILTTNYFSSYILPASLPQIGPIRLLPIIVSLFLLYKLKRLDSNFFIFCLALLSLWVVDSGLYLVLAYLLTLFILTLLNPPFWKNSLLQVAKLIFSLATIFAGVNLIHLLSGYQPIDLKLIFSKLSQYARQGYGMIAIKTHTHFWLFILVYFASVIYFFINQLSPLGKISRKKVGVTSEVTLREADLRSEGKSLAAEKGSRVTESTFFENTILLFSANLMLFASIYYVGRSHPHNLFIIAPVYILTLFLLIGMTLRKFKLKPAKSTILYSLVFLLFIAYPAYQRQEVTTKLVIEKLHKLRQGNVLQPEFLSFLKDKYQLELQLIKNNFPGREALILSDDDAYLLALSGKTSLLYDNPQVVVLTKQDIDFTLREAAGICPRKIIADCRLMQKCEYSDPSVQLYAYIQPYIFDRLQKLCNINYGPTRCTKHLCLAEAI</sequence>
<feature type="transmembrane region" description="Helical" evidence="1">
    <location>
        <begin position="474"/>
        <end position="496"/>
    </location>
</feature>
<feature type="transmembrane region" description="Helical" evidence="1">
    <location>
        <begin position="235"/>
        <end position="253"/>
    </location>
</feature>
<feature type="transmembrane region" description="Helical" evidence="1">
    <location>
        <begin position="56"/>
        <end position="77"/>
    </location>
</feature>
<feature type="transmembrane region" description="Helical" evidence="1">
    <location>
        <begin position="411"/>
        <end position="430"/>
    </location>
</feature>
<feature type="transmembrane region" description="Helical" evidence="1">
    <location>
        <begin position="312"/>
        <end position="345"/>
    </location>
</feature>
<feature type="transmembrane region" description="Helical" evidence="1">
    <location>
        <begin position="533"/>
        <end position="549"/>
    </location>
</feature>
<feature type="transmembrane region" description="Helical" evidence="1">
    <location>
        <begin position="12"/>
        <end position="32"/>
    </location>
</feature>
<feature type="transmembrane region" description="Helical" evidence="1">
    <location>
        <begin position="158"/>
        <end position="176"/>
    </location>
</feature>
<gene>
    <name evidence="2" type="ORF">A2774_05135</name>
</gene>
<feature type="transmembrane region" description="Helical" evidence="1">
    <location>
        <begin position="259"/>
        <end position="276"/>
    </location>
</feature>
<evidence type="ECO:0000313" key="3">
    <source>
        <dbReference type="Proteomes" id="UP000177208"/>
    </source>
</evidence>
<feature type="transmembrane region" description="Helical" evidence="1">
    <location>
        <begin position="89"/>
        <end position="108"/>
    </location>
</feature>
<keyword evidence="1" id="KW-1133">Transmembrane helix</keyword>
<name>A0A1F7GDW7_9BACT</name>
<feature type="transmembrane region" description="Helical" evidence="1">
    <location>
        <begin position="288"/>
        <end position="306"/>
    </location>
</feature>
<evidence type="ECO:0000313" key="2">
    <source>
        <dbReference type="EMBL" id="OGK17078.1"/>
    </source>
</evidence>
<dbReference type="AlphaFoldDB" id="A0A1F7GDW7"/>
<proteinExistence type="predicted"/>
<feature type="transmembrane region" description="Helical" evidence="1">
    <location>
        <begin position="357"/>
        <end position="377"/>
    </location>
</feature>
<accession>A0A1F7GDW7</accession>
<keyword evidence="1" id="KW-0472">Membrane</keyword>